<dbReference type="InterPro" id="IPR050542">
    <property type="entry name" value="Glycosyl_Hydrlase18_Chitinase"/>
</dbReference>
<dbReference type="SMR" id="A0A067HEF7"/>
<name>A0A067HEF7_CITSI</name>
<proteinExistence type="predicted"/>
<dbReference type="GO" id="GO:0005576">
    <property type="term" value="C:extracellular region"/>
    <property type="evidence" value="ECO:0000318"/>
    <property type="project" value="GO_Central"/>
</dbReference>
<dbReference type="GO" id="GO:0050832">
    <property type="term" value="P:defense response to fungus"/>
    <property type="evidence" value="ECO:0000318"/>
    <property type="project" value="GO_Central"/>
</dbReference>
<keyword evidence="1" id="KW-0732">Signal</keyword>
<evidence type="ECO:0000259" key="2">
    <source>
        <dbReference type="PROSITE" id="PS51910"/>
    </source>
</evidence>
<dbReference type="InterPro" id="IPR017853">
    <property type="entry name" value="GH"/>
</dbReference>
<sequence>MALKSSISVLLFCAVLKLMTGDDASGITIYWVQNGIQSTFMETCTTSNYDFVNLAFCPPLEIIDIKSCQAKGVKVMLSIEGGAGNYYLSFSEDARQVADYLWNNFLGGQSSSRPLGNAVLDGIDFGIEGGTIAA</sequence>
<dbReference type="GO" id="GO:0005975">
    <property type="term" value="P:carbohydrate metabolic process"/>
    <property type="evidence" value="ECO:0007669"/>
    <property type="project" value="InterPro"/>
</dbReference>
<evidence type="ECO:0000313" key="3">
    <source>
        <dbReference type="EMBL" id="KDO86342.1"/>
    </source>
</evidence>
<dbReference type="PANTHER" id="PTHR45708">
    <property type="entry name" value="ENDOCHITINASE"/>
    <property type="match status" value="1"/>
</dbReference>
<feature type="non-terminal residue" evidence="3">
    <location>
        <position position="134"/>
    </location>
</feature>
<accession>A0A067HEF7</accession>
<keyword evidence="4" id="KW-1185">Reference proteome</keyword>
<dbReference type="Gene3D" id="3.20.20.80">
    <property type="entry name" value="Glycosidases"/>
    <property type="match status" value="1"/>
</dbReference>
<protein>
    <recommendedName>
        <fullName evidence="2">GH18 domain-containing protein</fullName>
    </recommendedName>
</protein>
<organism evidence="3 4">
    <name type="scientific">Citrus sinensis</name>
    <name type="common">Sweet orange</name>
    <name type="synonym">Citrus aurantium var. sinensis</name>
    <dbReference type="NCBI Taxonomy" id="2711"/>
    <lineage>
        <taxon>Eukaryota</taxon>
        <taxon>Viridiplantae</taxon>
        <taxon>Streptophyta</taxon>
        <taxon>Embryophyta</taxon>
        <taxon>Tracheophyta</taxon>
        <taxon>Spermatophyta</taxon>
        <taxon>Magnoliopsida</taxon>
        <taxon>eudicotyledons</taxon>
        <taxon>Gunneridae</taxon>
        <taxon>Pentapetalae</taxon>
        <taxon>rosids</taxon>
        <taxon>malvids</taxon>
        <taxon>Sapindales</taxon>
        <taxon>Rutaceae</taxon>
        <taxon>Aurantioideae</taxon>
        <taxon>Citrus</taxon>
    </lineage>
</organism>
<dbReference type="EMBL" id="KK784873">
    <property type="protein sequence ID" value="KDO86342.1"/>
    <property type="molecule type" value="Genomic_DNA"/>
</dbReference>
<evidence type="ECO:0000313" key="4">
    <source>
        <dbReference type="Proteomes" id="UP000027120"/>
    </source>
</evidence>
<feature type="domain" description="GH18" evidence="2">
    <location>
        <begin position="25"/>
        <end position="134"/>
    </location>
</feature>
<reference evidence="3 4" key="1">
    <citation type="submission" date="2014-04" db="EMBL/GenBank/DDBJ databases">
        <authorList>
            <consortium name="International Citrus Genome Consortium"/>
            <person name="Gmitter F."/>
            <person name="Chen C."/>
            <person name="Farmerie W."/>
            <person name="Harkins T."/>
            <person name="Desany B."/>
            <person name="Mohiuddin M."/>
            <person name="Kodira C."/>
            <person name="Borodovsky M."/>
            <person name="Lomsadze A."/>
            <person name="Burns P."/>
            <person name="Jenkins J."/>
            <person name="Prochnik S."/>
            <person name="Shu S."/>
            <person name="Chapman J."/>
            <person name="Pitluck S."/>
            <person name="Schmutz J."/>
            <person name="Rokhsar D."/>
        </authorList>
    </citation>
    <scope>NUCLEOTIDE SEQUENCE</scope>
</reference>
<dbReference type="AlphaFoldDB" id="A0A067HEF7"/>
<dbReference type="SUPFAM" id="SSF51445">
    <property type="entry name" value="(Trans)glycosidases"/>
    <property type="match status" value="1"/>
</dbReference>
<gene>
    <name evidence="3" type="ORF">CISIN_1g048651mg</name>
</gene>
<dbReference type="Proteomes" id="UP000027120">
    <property type="component" value="Unassembled WGS sequence"/>
</dbReference>
<dbReference type="PANTHER" id="PTHR45708:SF65">
    <property type="entry name" value="CHITINASE"/>
    <property type="match status" value="1"/>
</dbReference>
<feature type="signal peptide" evidence="1">
    <location>
        <begin position="1"/>
        <end position="26"/>
    </location>
</feature>
<evidence type="ECO:0000256" key="1">
    <source>
        <dbReference type="SAM" id="SignalP"/>
    </source>
</evidence>
<dbReference type="InterPro" id="IPR001223">
    <property type="entry name" value="Glyco_hydro18_cat"/>
</dbReference>
<dbReference type="Pfam" id="PF00704">
    <property type="entry name" value="Glyco_hydro_18"/>
    <property type="match status" value="1"/>
</dbReference>
<feature type="chain" id="PRO_5001638495" description="GH18 domain-containing protein" evidence="1">
    <location>
        <begin position="27"/>
        <end position="134"/>
    </location>
</feature>
<dbReference type="PROSITE" id="PS51910">
    <property type="entry name" value="GH18_2"/>
    <property type="match status" value="1"/>
</dbReference>
<dbReference type="STRING" id="2711.A0A067HEF7"/>